<evidence type="ECO:0000313" key="2">
    <source>
        <dbReference type="EMBL" id="AGP40600.1"/>
    </source>
</evidence>
<proteinExistence type="predicted"/>
<dbReference type="HOGENOM" id="CLU_2131905_0_0_7"/>
<dbReference type="STRING" id="1254432.SCE1572_42535"/>
<dbReference type="EMBL" id="CP003969">
    <property type="protein sequence ID" value="AGP40600.1"/>
    <property type="molecule type" value="Genomic_DNA"/>
</dbReference>
<dbReference type="AlphaFoldDB" id="S4Y8M6"/>
<accession>S4Y8M6</accession>
<organism evidence="2 3">
    <name type="scientific">Sorangium cellulosum So0157-2</name>
    <dbReference type="NCBI Taxonomy" id="1254432"/>
    <lineage>
        <taxon>Bacteria</taxon>
        <taxon>Pseudomonadati</taxon>
        <taxon>Myxococcota</taxon>
        <taxon>Polyangia</taxon>
        <taxon>Polyangiales</taxon>
        <taxon>Polyangiaceae</taxon>
        <taxon>Sorangium</taxon>
    </lineage>
</organism>
<dbReference type="Proteomes" id="UP000014803">
    <property type="component" value="Chromosome"/>
</dbReference>
<dbReference type="KEGG" id="scu:SCE1572_42535"/>
<protein>
    <submittedName>
        <fullName evidence="2">Uncharacterized protein</fullName>
    </submittedName>
</protein>
<sequence>MRRDRAGRDAAGTGRRRRPGRATTTMTMARALLGLLLLCGTSVLGCGKAGGDPGRAELESTGVDACDGYLAAMLACAGKLPAETRKGHEAAIRIARDALEAKAEADDEALDGDARDEARGALAAACRQMSEAVVERAPCGG</sequence>
<evidence type="ECO:0000313" key="3">
    <source>
        <dbReference type="Proteomes" id="UP000014803"/>
    </source>
</evidence>
<name>S4Y8M6_SORCE</name>
<evidence type="ECO:0000256" key="1">
    <source>
        <dbReference type="SAM" id="MobiDB-lite"/>
    </source>
</evidence>
<feature type="region of interest" description="Disordered" evidence="1">
    <location>
        <begin position="1"/>
        <end position="24"/>
    </location>
</feature>
<gene>
    <name evidence="2" type="ORF">SCE1572_42535</name>
</gene>
<dbReference type="PATRIC" id="fig|1254432.3.peg.9616"/>
<reference evidence="2 3" key="1">
    <citation type="journal article" date="2013" name="Sci. Rep.">
        <title>Extraordinary expansion of a Sorangium cellulosum genome from an alkaline milieu.</title>
        <authorList>
            <person name="Han K."/>
            <person name="Li Z.F."/>
            <person name="Peng R."/>
            <person name="Zhu L.P."/>
            <person name="Zhou T."/>
            <person name="Wang L.G."/>
            <person name="Li S.G."/>
            <person name="Zhang X.B."/>
            <person name="Hu W."/>
            <person name="Wu Z.H."/>
            <person name="Qin N."/>
            <person name="Li Y.Z."/>
        </authorList>
    </citation>
    <scope>NUCLEOTIDE SEQUENCE [LARGE SCALE GENOMIC DNA]</scope>
    <source>
        <strain evidence="2 3">So0157-2</strain>
    </source>
</reference>